<keyword evidence="1" id="KW-0472">Membrane</keyword>
<feature type="transmembrane region" description="Helical" evidence="1">
    <location>
        <begin position="12"/>
        <end position="33"/>
    </location>
</feature>
<reference evidence="2" key="2">
    <citation type="submission" date="2016-06" db="EMBL/GenBank/DDBJ databases">
        <title>The genome of a short-lived fish provides insights into sex chromosome evolution and the genetic control of aging.</title>
        <authorList>
            <person name="Reichwald K."/>
            <person name="Felder M."/>
            <person name="Petzold A."/>
            <person name="Koch P."/>
            <person name="Groth M."/>
            <person name="Platzer M."/>
        </authorList>
    </citation>
    <scope>NUCLEOTIDE SEQUENCE</scope>
    <source>
        <tissue evidence="2">Brain</tissue>
    </source>
</reference>
<reference evidence="2" key="1">
    <citation type="submission" date="2016-05" db="EMBL/GenBank/DDBJ databases">
        <authorList>
            <person name="Lavstsen T."/>
            <person name="Jespersen J.S."/>
        </authorList>
    </citation>
    <scope>NUCLEOTIDE SEQUENCE</scope>
    <source>
        <tissue evidence="2">Brain</tissue>
    </source>
</reference>
<keyword evidence="1" id="KW-0812">Transmembrane</keyword>
<evidence type="ECO:0000256" key="1">
    <source>
        <dbReference type="SAM" id="Phobius"/>
    </source>
</evidence>
<proteinExistence type="predicted"/>
<gene>
    <name evidence="2" type="primary">BX640584.1</name>
</gene>
<evidence type="ECO:0000313" key="2">
    <source>
        <dbReference type="EMBL" id="SBP43544.1"/>
    </source>
</evidence>
<organism evidence="2">
    <name type="scientific">Nothobranchius furzeri</name>
    <name type="common">Turquoise killifish</name>
    <dbReference type="NCBI Taxonomy" id="105023"/>
    <lineage>
        <taxon>Eukaryota</taxon>
        <taxon>Metazoa</taxon>
        <taxon>Chordata</taxon>
        <taxon>Craniata</taxon>
        <taxon>Vertebrata</taxon>
        <taxon>Euteleostomi</taxon>
        <taxon>Actinopterygii</taxon>
        <taxon>Neopterygii</taxon>
        <taxon>Teleostei</taxon>
        <taxon>Neoteleostei</taxon>
        <taxon>Acanthomorphata</taxon>
        <taxon>Ovalentaria</taxon>
        <taxon>Atherinomorphae</taxon>
        <taxon>Cyprinodontiformes</taxon>
        <taxon>Nothobranchiidae</taxon>
        <taxon>Nothobranchius</taxon>
    </lineage>
</organism>
<accession>A0A1A7ZLF7</accession>
<keyword evidence="1" id="KW-1133">Transmembrane helix</keyword>
<feature type="non-terminal residue" evidence="2">
    <location>
        <position position="43"/>
    </location>
</feature>
<dbReference type="EMBL" id="HADY01005059">
    <property type="protein sequence ID" value="SBP43544.1"/>
    <property type="molecule type" value="Transcribed_RNA"/>
</dbReference>
<protein>
    <submittedName>
        <fullName evidence="2">Uncharacterized protein</fullName>
    </submittedName>
</protein>
<feature type="non-terminal residue" evidence="2">
    <location>
        <position position="1"/>
    </location>
</feature>
<dbReference type="AlphaFoldDB" id="A0A1A7ZLF7"/>
<sequence>NQFLPDRGSLMLFTVTMDCATTAKSFISLLWIMTSYTSSPLFP</sequence>
<name>A0A1A7ZLF7_NOTFU</name>